<dbReference type="InterPro" id="IPR003439">
    <property type="entry name" value="ABC_transporter-like_ATP-bd"/>
</dbReference>
<dbReference type="Proteomes" id="UP000216943">
    <property type="component" value="Unassembled WGS sequence"/>
</dbReference>
<feature type="transmembrane region" description="Helical" evidence="8">
    <location>
        <begin position="156"/>
        <end position="182"/>
    </location>
</feature>
<evidence type="ECO:0000313" key="12">
    <source>
        <dbReference type="Proteomes" id="UP000216943"/>
    </source>
</evidence>
<gene>
    <name evidence="11" type="ORF">CJJ23_04440</name>
</gene>
<dbReference type="GO" id="GO:0015421">
    <property type="term" value="F:ABC-type oligopeptide transporter activity"/>
    <property type="evidence" value="ECO:0007669"/>
    <property type="project" value="TreeGrafter"/>
</dbReference>
<dbReference type="GO" id="GO:0008234">
    <property type="term" value="F:cysteine-type peptidase activity"/>
    <property type="evidence" value="ECO:0007669"/>
    <property type="project" value="UniProtKB-KW"/>
</dbReference>
<evidence type="ECO:0000259" key="9">
    <source>
        <dbReference type="PROSITE" id="PS50929"/>
    </source>
</evidence>
<dbReference type="RefSeq" id="WP_095335141.1">
    <property type="nucleotide sequence ID" value="NZ_NQNY01000017.1"/>
</dbReference>
<feature type="transmembrane region" description="Helical" evidence="8">
    <location>
        <begin position="114"/>
        <end position="135"/>
    </location>
</feature>
<evidence type="ECO:0000256" key="2">
    <source>
        <dbReference type="ARBA" id="ARBA00005417"/>
    </source>
</evidence>
<feature type="transmembrane region" description="Helical" evidence="8">
    <location>
        <begin position="414"/>
        <end position="435"/>
    </location>
</feature>
<dbReference type="PROSITE" id="PS50990">
    <property type="entry name" value="PEPTIDASE_C39"/>
    <property type="match status" value="1"/>
</dbReference>
<dbReference type="Gene3D" id="3.40.50.300">
    <property type="entry name" value="P-loop containing nucleotide triphosphate hydrolases"/>
    <property type="match status" value="1"/>
</dbReference>
<evidence type="ECO:0000256" key="3">
    <source>
        <dbReference type="ARBA" id="ARBA00022692"/>
    </source>
</evidence>
<keyword evidence="5" id="KW-0788">Thiol protease</keyword>
<evidence type="ECO:0000259" key="10">
    <source>
        <dbReference type="PROSITE" id="PS50990"/>
    </source>
</evidence>
<keyword evidence="5" id="KW-0645">Protease</keyword>
<dbReference type="GO" id="GO:0005886">
    <property type="term" value="C:plasma membrane"/>
    <property type="evidence" value="ECO:0007669"/>
    <property type="project" value="UniProtKB-SubCell"/>
</dbReference>
<dbReference type="Gene3D" id="3.90.70.10">
    <property type="entry name" value="Cysteine proteinases"/>
    <property type="match status" value="1"/>
</dbReference>
<dbReference type="InterPro" id="IPR027417">
    <property type="entry name" value="P-loop_NTPase"/>
</dbReference>
<dbReference type="AlphaFoldDB" id="A0A269THV0"/>
<evidence type="ECO:0000256" key="5">
    <source>
        <dbReference type="ARBA" id="ARBA00022807"/>
    </source>
</evidence>
<keyword evidence="6 8" id="KW-1133">Transmembrane helix</keyword>
<reference evidence="12" key="1">
    <citation type="submission" date="2017-08" db="EMBL/GenBank/DDBJ databases">
        <authorList>
            <person name="Alvarez-Ponce D."/>
            <person name="Weitzman C.L."/>
            <person name="Tillett R.L."/>
            <person name="Sandmeier F.C."/>
            <person name="Tracy C.R."/>
        </authorList>
    </citation>
    <scope>NUCLEOTIDE SEQUENCE [LARGE SCALE GENOMIC DNA]</scope>
    <source>
        <strain evidence="12">723</strain>
    </source>
</reference>
<dbReference type="GO" id="GO:0016887">
    <property type="term" value="F:ATP hydrolysis activity"/>
    <property type="evidence" value="ECO:0007669"/>
    <property type="project" value="InterPro"/>
</dbReference>
<evidence type="ECO:0000256" key="8">
    <source>
        <dbReference type="SAM" id="Phobius"/>
    </source>
</evidence>
<evidence type="ECO:0000313" key="11">
    <source>
        <dbReference type="EMBL" id="PAK20961.1"/>
    </source>
</evidence>
<comment type="caution">
    <text evidence="11">The sequence shown here is derived from an EMBL/GenBank/DDBJ whole genome shotgun (WGS) entry which is preliminary data.</text>
</comment>
<name>A0A269THV0_9BACT</name>
<sequence length="675" mass="78185">MEIVLQEDVKDCGLAVLDSFHNFFYDIHLDINLLKKQVNYGKQGISISELKNVASKYGLALESYKSDFQSLYKINGKEKYIALVQKQGIQHYVIIEKITKTKIHYLDPFDGKNIVSAVEFENIFLNILISVSIGIKKTNEVKINKSLFSELKVGKYFLFIFISILINSVFTFLSSFFLKLIFQSSAIDNNTETLLTIGLIFIWIIVIKVISNFLKNYLVNKSANNIEYTISKNFVNKILNINNLDYSKMDYYDYIRRSSLIGQISNFKSKFLFALFSELLNFALSTVILVWISYKLFFIALAASLIIFAISFVYQNLFSSKYRKILSTSMSLNSSTNDLIFSKKQLTNSKIKNHYLNIWNSNYLEYKNVEYKIGKLDQIRSLFSSIISYATPILLTVVGLIFNKQDEISLGNLLIFLTAFNFFILPFSSFSEIIVKYPLNKKNIELLNFVLSIDNEDTQDGINLTNKIENIKIEKLLFEYELNKKNLHLDNLEINQSVILKGQNGSGKSTLLNLIAANYNTDEISINDVKMIHLNKDNYKQKIFHIYPEYFLTNTSIIDFITDGDFEKIKLFEENLQKYKITNILDKAKLNLKENLKDNGLSFSSGQKQIIKLLRIFTIKYELILLDEAFENIDIENIQLLKKAIKEFQKDAIFIEISHNENYVNENAKVVYLEK</sequence>
<accession>A0A269THV0</accession>
<dbReference type="GO" id="GO:0005524">
    <property type="term" value="F:ATP binding"/>
    <property type="evidence" value="ECO:0007669"/>
    <property type="project" value="InterPro"/>
</dbReference>
<dbReference type="Pfam" id="PF00664">
    <property type="entry name" value="ABC_membrane"/>
    <property type="match status" value="1"/>
</dbReference>
<keyword evidence="3 8" id="KW-0812">Transmembrane</keyword>
<feature type="transmembrane region" description="Helical" evidence="8">
    <location>
        <begin position="298"/>
        <end position="317"/>
    </location>
</feature>
<feature type="transmembrane region" description="Helical" evidence="8">
    <location>
        <begin position="194"/>
        <end position="214"/>
    </location>
</feature>
<dbReference type="SUPFAM" id="SSF90123">
    <property type="entry name" value="ABC transporter transmembrane region"/>
    <property type="match status" value="1"/>
</dbReference>
<dbReference type="InterPro" id="IPR036640">
    <property type="entry name" value="ABC1_TM_sf"/>
</dbReference>
<dbReference type="Gene3D" id="1.20.1560.10">
    <property type="entry name" value="ABC transporter type 1, transmembrane domain"/>
    <property type="match status" value="1"/>
</dbReference>
<dbReference type="Pfam" id="PF00005">
    <property type="entry name" value="ABC_tran"/>
    <property type="match status" value="1"/>
</dbReference>
<evidence type="ECO:0008006" key="13">
    <source>
        <dbReference type="Google" id="ProtNLM"/>
    </source>
</evidence>
<comment type="subcellular location">
    <subcellularLocation>
        <location evidence="1">Cell membrane</location>
        <topology evidence="1">Multi-pass membrane protein</topology>
    </subcellularLocation>
</comment>
<comment type="similarity">
    <text evidence="2">Belongs to the ABC transporter superfamily.</text>
</comment>
<dbReference type="InterPro" id="IPR011527">
    <property type="entry name" value="ABC1_TM_dom"/>
</dbReference>
<dbReference type="SUPFAM" id="SSF52540">
    <property type="entry name" value="P-loop containing nucleoside triphosphate hydrolases"/>
    <property type="match status" value="1"/>
</dbReference>
<feature type="domain" description="ABC transmembrane type-1" evidence="9">
    <location>
        <begin position="158"/>
        <end position="439"/>
    </location>
</feature>
<dbReference type="Pfam" id="PF03412">
    <property type="entry name" value="Peptidase_C39"/>
    <property type="match status" value="1"/>
</dbReference>
<dbReference type="PROSITE" id="PS50929">
    <property type="entry name" value="ABC_TM1F"/>
    <property type="match status" value="1"/>
</dbReference>
<proteinExistence type="inferred from homology"/>
<evidence type="ECO:0000256" key="6">
    <source>
        <dbReference type="ARBA" id="ARBA00022989"/>
    </source>
</evidence>
<keyword evidence="7 8" id="KW-0472">Membrane</keyword>
<keyword evidence="4" id="KW-0378">Hydrolase</keyword>
<evidence type="ECO:0000256" key="4">
    <source>
        <dbReference type="ARBA" id="ARBA00022801"/>
    </source>
</evidence>
<dbReference type="PANTHER" id="PTHR43394:SF1">
    <property type="entry name" value="ATP-BINDING CASSETTE SUB-FAMILY B MEMBER 10, MITOCHONDRIAL"/>
    <property type="match status" value="1"/>
</dbReference>
<protein>
    <recommendedName>
        <fullName evidence="13">ABC transporter ATP-binding protein</fullName>
    </recommendedName>
</protein>
<evidence type="ECO:0000256" key="1">
    <source>
        <dbReference type="ARBA" id="ARBA00004651"/>
    </source>
</evidence>
<feature type="domain" description="Peptidase C39" evidence="10">
    <location>
        <begin position="6"/>
        <end position="131"/>
    </location>
</feature>
<dbReference type="NCBIfam" id="NF045998">
    <property type="entry name" value="cleave_ABC_plasm"/>
    <property type="match status" value="1"/>
</dbReference>
<dbReference type="InterPro" id="IPR039421">
    <property type="entry name" value="Type_1_exporter"/>
</dbReference>
<feature type="transmembrane region" description="Helical" evidence="8">
    <location>
        <begin position="271"/>
        <end position="292"/>
    </location>
</feature>
<dbReference type="OrthoDB" id="403954at2"/>
<organism evidence="11 12">
    <name type="scientific">Mycoplasmopsis agassizii</name>
    <dbReference type="NCBI Taxonomy" id="33922"/>
    <lineage>
        <taxon>Bacteria</taxon>
        <taxon>Bacillati</taxon>
        <taxon>Mycoplasmatota</taxon>
        <taxon>Mycoplasmoidales</taxon>
        <taxon>Metamycoplasmataceae</taxon>
        <taxon>Mycoplasmopsis</taxon>
    </lineage>
</organism>
<evidence type="ECO:0000256" key="7">
    <source>
        <dbReference type="ARBA" id="ARBA00023136"/>
    </source>
</evidence>
<dbReference type="EMBL" id="NQNY01000017">
    <property type="protein sequence ID" value="PAK20961.1"/>
    <property type="molecule type" value="Genomic_DNA"/>
</dbReference>
<dbReference type="PANTHER" id="PTHR43394">
    <property type="entry name" value="ATP-DEPENDENT PERMEASE MDL1, MITOCHONDRIAL"/>
    <property type="match status" value="1"/>
</dbReference>
<dbReference type="InterPro" id="IPR005074">
    <property type="entry name" value="Peptidase_C39"/>
</dbReference>
<feature type="transmembrane region" description="Helical" evidence="8">
    <location>
        <begin position="382"/>
        <end position="402"/>
    </location>
</feature>
<dbReference type="GO" id="GO:0006508">
    <property type="term" value="P:proteolysis"/>
    <property type="evidence" value="ECO:0007669"/>
    <property type="project" value="InterPro"/>
</dbReference>